<evidence type="ECO:0000259" key="1">
    <source>
        <dbReference type="Pfam" id="PF01592"/>
    </source>
</evidence>
<feature type="domain" description="NIF system FeS cluster assembly NifU N-terminal" evidence="1">
    <location>
        <begin position="13"/>
        <end position="115"/>
    </location>
</feature>
<dbReference type="SUPFAM" id="SSF82649">
    <property type="entry name" value="SufE/NifU"/>
    <property type="match status" value="1"/>
</dbReference>
<accession>A0A6N8U6S4</accession>
<dbReference type="NCBIfam" id="TIGR01994">
    <property type="entry name" value="SUF_scaf_2"/>
    <property type="match status" value="1"/>
</dbReference>
<keyword evidence="3" id="KW-1185">Reference proteome</keyword>
<proteinExistence type="predicted"/>
<dbReference type="AlphaFoldDB" id="A0A6N8U6S4"/>
<comment type="caution">
    <text evidence="2">The sequence shown here is derived from an EMBL/GenBank/DDBJ whole genome shotgun (WGS) entry which is preliminary data.</text>
</comment>
<dbReference type="InterPro" id="IPR002871">
    <property type="entry name" value="NIF_FeS_clus_asmbl_NifU_N"/>
</dbReference>
<name>A0A6N8U6S4_9FIRM</name>
<dbReference type="Gene3D" id="3.90.1010.10">
    <property type="match status" value="1"/>
</dbReference>
<reference evidence="2 3" key="1">
    <citation type="submission" date="2019-12" db="EMBL/GenBank/DDBJ databases">
        <authorList>
            <person name="Yang R."/>
        </authorList>
    </citation>
    <scope>NUCLEOTIDE SEQUENCE [LARGE SCALE GENOMIC DNA]</scope>
    <source>
        <strain evidence="2 3">DONG20-135</strain>
    </source>
</reference>
<evidence type="ECO:0000313" key="2">
    <source>
        <dbReference type="EMBL" id="MXQ73540.1"/>
    </source>
</evidence>
<protein>
    <submittedName>
        <fullName evidence="2">SUF system NifU family Fe-S cluster assembly protein</fullName>
    </submittedName>
</protein>
<dbReference type="RefSeq" id="WP_160624981.1">
    <property type="nucleotide sequence ID" value="NZ_WUUQ01000002.1"/>
</dbReference>
<gene>
    <name evidence="2" type="ORF">GSF08_06285</name>
</gene>
<dbReference type="GO" id="GO:0051536">
    <property type="term" value="F:iron-sulfur cluster binding"/>
    <property type="evidence" value="ECO:0007669"/>
    <property type="project" value="InterPro"/>
</dbReference>
<dbReference type="Proteomes" id="UP000434036">
    <property type="component" value="Unassembled WGS sequence"/>
</dbReference>
<dbReference type="CDD" id="cd06664">
    <property type="entry name" value="IscU_like"/>
    <property type="match status" value="1"/>
</dbReference>
<sequence length="149" mass="17013">MASMLNDPMVLRQIIMDHYEYPRNHELTDNEKYREKHMASDSCIDDIRVQAKISDGVIDDIRFDGVACTISTASTSIMSDLLKGKTLDVAKEIIANYYRMIDQQPYDKELLEEAVAFHTVGSQANRIKCATIGWKAIEQLIEESESKHE</sequence>
<organism evidence="2 3">
    <name type="scientific">Copranaerobaculum intestinale</name>
    <dbReference type="NCBI Taxonomy" id="2692629"/>
    <lineage>
        <taxon>Bacteria</taxon>
        <taxon>Bacillati</taxon>
        <taxon>Bacillota</taxon>
        <taxon>Erysipelotrichia</taxon>
        <taxon>Erysipelotrichales</taxon>
        <taxon>Erysipelotrichaceae</taxon>
        <taxon>Copranaerobaculum</taxon>
    </lineage>
</organism>
<dbReference type="PANTHER" id="PTHR10093">
    <property type="entry name" value="IRON-SULFUR CLUSTER ASSEMBLY ENZYME NIFU HOMOLOG"/>
    <property type="match status" value="1"/>
</dbReference>
<dbReference type="GO" id="GO:0005506">
    <property type="term" value="F:iron ion binding"/>
    <property type="evidence" value="ECO:0007669"/>
    <property type="project" value="InterPro"/>
</dbReference>
<reference evidence="2 3" key="2">
    <citation type="submission" date="2020-01" db="EMBL/GenBank/DDBJ databases">
        <title>Clostridiaceae sp. nov. isolated from the gut of human by culturomics.</title>
        <authorList>
            <person name="Chang Y."/>
        </authorList>
    </citation>
    <scope>NUCLEOTIDE SEQUENCE [LARGE SCALE GENOMIC DNA]</scope>
    <source>
        <strain evidence="2 3">DONG20-135</strain>
    </source>
</reference>
<dbReference type="GO" id="GO:0016226">
    <property type="term" value="P:iron-sulfur cluster assembly"/>
    <property type="evidence" value="ECO:0007669"/>
    <property type="project" value="InterPro"/>
</dbReference>
<dbReference type="Pfam" id="PF01592">
    <property type="entry name" value="NifU_N"/>
    <property type="match status" value="1"/>
</dbReference>
<evidence type="ECO:0000313" key="3">
    <source>
        <dbReference type="Proteomes" id="UP000434036"/>
    </source>
</evidence>
<dbReference type="EMBL" id="WUUQ01000002">
    <property type="protein sequence ID" value="MXQ73540.1"/>
    <property type="molecule type" value="Genomic_DNA"/>
</dbReference>